<evidence type="ECO:0000256" key="1">
    <source>
        <dbReference type="ARBA" id="ARBA00004141"/>
    </source>
</evidence>
<feature type="transmembrane region" description="Helical" evidence="6">
    <location>
        <begin position="144"/>
        <end position="169"/>
    </location>
</feature>
<dbReference type="EMBL" id="JAESVG020000004">
    <property type="protein sequence ID" value="KAG8628611.1"/>
    <property type="molecule type" value="Genomic_DNA"/>
</dbReference>
<evidence type="ECO:0000256" key="5">
    <source>
        <dbReference type="ARBA" id="ARBA00038359"/>
    </source>
</evidence>
<dbReference type="OrthoDB" id="5429740at2759"/>
<comment type="subcellular location">
    <subcellularLocation>
        <location evidence="1">Membrane</location>
        <topology evidence="1">Multi-pass membrane protein</topology>
    </subcellularLocation>
</comment>
<dbReference type="InterPro" id="IPR049326">
    <property type="entry name" value="Rhodopsin_dom_fungi"/>
</dbReference>
<name>A0A8K0L6I3_9PEZI</name>
<evidence type="ECO:0000259" key="7">
    <source>
        <dbReference type="Pfam" id="PF20684"/>
    </source>
</evidence>
<sequence>MSQVYAHSIILSSSIPTLPTLKSFLFWNFTIILQYSSALAFIKFSILFQYRAMFPPSTFQVWLKILFVIITLYFVGVAIAGSLIICKPLSYFWTRPDPTTTGSCLSPLPVFITYTALDMVTTLLILLLPVPVLTKMHLPLRQRFWLVVLFTVGGSFELAVSVVRVVIFLRPDAQGHLFTVKSNLVAMAVCSSSEVAVGIICSCIPALKPLIVKVFPAFASSGSRDTGDNVHGMTLEIPDQRLGKEAIGEVNTLETMETAQSKKRGKDSEGAISLQGIVGRVDDFDVNRVAENPRGMVRSND</sequence>
<comment type="similarity">
    <text evidence="5">Belongs to the SAT4 family.</text>
</comment>
<gene>
    <name evidence="8" type="ORF">KVT40_004484</name>
</gene>
<keyword evidence="2 6" id="KW-0812">Transmembrane</keyword>
<feature type="transmembrane region" description="Helical" evidence="6">
    <location>
        <begin position="24"/>
        <end position="44"/>
    </location>
</feature>
<dbReference type="GO" id="GO:0016020">
    <property type="term" value="C:membrane"/>
    <property type="evidence" value="ECO:0007669"/>
    <property type="project" value="UniProtKB-SubCell"/>
</dbReference>
<evidence type="ECO:0000313" key="8">
    <source>
        <dbReference type="EMBL" id="KAG8628611.1"/>
    </source>
</evidence>
<dbReference type="Pfam" id="PF20684">
    <property type="entry name" value="Fung_rhodopsin"/>
    <property type="match status" value="1"/>
</dbReference>
<keyword evidence="3 6" id="KW-1133">Transmembrane helix</keyword>
<dbReference type="PANTHER" id="PTHR33048">
    <property type="entry name" value="PTH11-LIKE INTEGRAL MEMBRANE PROTEIN (AFU_ORTHOLOGUE AFUA_5G11245)"/>
    <property type="match status" value="1"/>
</dbReference>
<evidence type="ECO:0000313" key="9">
    <source>
        <dbReference type="Proteomes" id="UP000809789"/>
    </source>
</evidence>
<dbReference type="AlphaFoldDB" id="A0A8K0L6I3"/>
<evidence type="ECO:0000256" key="6">
    <source>
        <dbReference type="SAM" id="Phobius"/>
    </source>
</evidence>
<keyword evidence="4 6" id="KW-0472">Membrane</keyword>
<protein>
    <recommendedName>
        <fullName evidence="7">Rhodopsin domain-containing protein</fullName>
    </recommendedName>
</protein>
<evidence type="ECO:0000256" key="2">
    <source>
        <dbReference type="ARBA" id="ARBA00022692"/>
    </source>
</evidence>
<reference evidence="8" key="1">
    <citation type="submission" date="2021-07" db="EMBL/GenBank/DDBJ databases">
        <title>Elsinoe batatas strain:CRI-CJ2 Genome sequencing and assembly.</title>
        <authorList>
            <person name="Huang L."/>
        </authorList>
    </citation>
    <scope>NUCLEOTIDE SEQUENCE</scope>
    <source>
        <strain evidence="8">CRI-CJ2</strain>
    </source>
</reference>
<dbReference type="Proteomes" id="UP000809789">
    <property type="component" value="Unassembled WGS sequence"/>
</dbReference>
<accession>A0A8K0L6I3</accession>
<proteinExistence type="inferred from homology"/>
<dbReference type="PANTHER" id="PTHR33048:SF47">
    <property type="entry name" value="INTEGRAL MEMBRANE PROTEIN-RELATED"/>
    <property type="match status" value="1"/>
</dbReference>
<comment type="caution">
    <text evidence="8">The sequence shown here is derived from an EMBL/GenBank/DDBJ whole genome shotgun (WGS) entry which is preliminary data.</text>
</comment>
<evidence type="ECO:0000256" key="3">
    <source>
        <dbReference type="ARBA" id="ARBA00022989"/>
    </source>
</evidence>
<feature type="transmembrane region" description="Helical" evidence="6">
    <location>
        <begin position="111"/>
        <end position="132"/>
    </location>
</feature>
<evidence type="ECO:0000256" key="4">
    <source>
        <dbReference type="ARBA" id="ARBA00023136"/>
    </source>
</evidence>
<feature type="domain" description="Rhodopsin" evidence="7">
    <location>
        <begin position="22"/>
        <end position="212"/>
    </location>
</feature>
<organism evidence="8 9">
    <name type="scientific">Elsinoe batatas</name>
    <dbReference type="NCBI Taxonomy" id="2601811"/>
    <lineage>
        <taxon>Eukaryota</taxon>
        <taxon>Fungi</taxon>
        <taxon>Dikarya</taxon>
        <taxon>Ascomycota</taxon>
        <taxon>Pezizomycotina</taxon>
        <taxon>Dothideomycetes</taxon>
        <taxon>Dothideomycetidae</taxon>
        <taxon>Myriangiales</taxon>
        <taxon>Elsinoaceae</taxon>
        <taxon>Elsinoe</taxon>
    </lineage>
</organism>
<dbReference type="InterPro" id="IPR052337">
    <property type="entry name" value="SAT4-like"/>
</dbReference>
<keyword evidence="9" id="KW-1185">Reference proteome</keyword>
<feature type="transmembrane region" description="Helical" evidence="6">
    <location>
        <begin position="65"/>
        <end position="91"/>
    </location>
</feature>